<feature type="compositionally biased region" description="Basic and acidic residues" evidence="1">
    <location>
        <begin position="123"/>
        <end position="132"/>
    </location>
</feature>
<gene>
    <name evidence="2" type="ORF">JOF33_001789</name>
</gene>
<name>A0ABS4U983_9CORY</name>
<protein>
    <submittedName>
        <fullName evidence="2">DNA-binding transcriptional regulator YdaS (Cro superfamily)</fullName>
    </submittedName>
</protein>
<proteinExistence type="predicted"/>
<keyword evidence="2" id="KW-0238">DNA-binding</keyword>
<organism evidence="2 3">
    <name type="scientific">Corynebacterium freneyi</name>
    <dbReference type="NCBI Taxonomy" id="134034"/>
    <lineage>
        <taxon>Bacteria</taxon>
        <taxon>Bacillati</taxon>
        <taxon>Actinomycetota</taxon>
        <taxon>Actinomycetes</taxon>
        <taxon>Mycobacteriales</taxon>
        <taxon>Corynebacteriaceae</taxon>
        <taxon>Corynebacterium</taxon>
    </lineage>
</organism>
<feature type="region of interest" description="Disordered" evidence="1">
    <location>
        <begin position="118"/>
        <end position="161"/>
    </location>
</feature>
<keyword evidence="3" id="KW-1185">Reference proteome</keyword>
<dbReference type="GO" id="GO:0003677">
    <property type="term" value="F:DNA binding"/>
    <property type="evidence" value="ECO:0007669"/>
    <property type="project" value="UniProtKB-KW"/>
</dbReference>
<evidence type="ECO:0000313" key="2">
    <source>
        <dbReference type="EMBL" id="MBP2333090.1"/>
    </source>
</evidence>
<evidence type="ECO:0000256" key="1">
    <source>
        <dbReference type="SAM" id="MobiDB-lite"/>
    </source>
</evidence>
<comment type="caution">
    <text evidence="2">The sequence shown here is derived from an EMBL/GenBank/DDBJ whole genome shotgun (WGS) entry which is preliminary data.</text>
</comment>
<reference evidence="2 3" key="1">
    <citation type="submission" date="2021-03" db="EMBL/GenBank/DDBJ databases">
        <title>Sequencing the genomes of 1000 actinobacteria strains.</title>
        <authorList>
            <person name="Klenk H.-P."/>
        </authorList>
    </citation>
    <scope>NUCLEOTIDE SEQUENCE [LARGE SCALE GENOMIC DNA]</scope>
    <source>
        <strain evidence="2 3">DSM 44506</strain>
    </source>
</reference>
<dbReference type="Proteomes" id="UP001519305">
    <property type="component" value="Unassembled WGS sequence"/>
</dbReference>
<dbReference type="RefSeq" id="WP_209653692.1">
    <property type="nucleotide sequence ID" value="NZ_CP047357.1"/>
</dbReference>
<sequence>MTETRWWKYMQGLMGEQSQLDAANQIGISKSNITRWKDGARAAPDFVVKVARAYGANVLEALVEAEFITEKEAKLQQVRTGTPLEEATNQQILREILRRSGPEATYLFGMGDEQINPDADVLDLPRRSDDTPAIRAVSDDDLPYVADSSPDHPEEDIEFDD</sequence>
<dbReference type="EMBL" id="JAGINY010000001">
    <property type="protein sequence ID" value="MBP2333090.1"/>
    <property type="molecule type" value="Genomic_DNA"/>
</dbReference>
<evidence type="ECO:0000313" key="3">
    <source>
        <dbReference type="Proteomes" id="UP001519305"/>
    </source>
</evidence>
<accession>A0ABS4U983</accession>